<reference evidence="2 3" key="1">
    <citation type="submission" date="2018-12" db="EMBL/GenBank/DDBJ databases">
        <title>Dyella dinghuensis sp. nov. DHOA06 and Dyella choica sp. nov. 4M-K27, isolated from forest soil.</title>
        <authorList>
            <person name="Qiu L.-H."/>
            <person name="Gao Z.-H."/>
        </authorList>
    </citation>
    <scope>NUCLEOTIDE SEQUENCE [LARGE SCALE GENOMIC DNA]</scope>
    <source>
        <strain evidence="2 3">DHOA06</strain>
    </source>
</reference>
<feature type="transmembrane region" description="Helical" evidence="1">
    <location>
        <begin position="5"/>
        <end position="23"/>
    </location>
</feature>
<dbReference type="AlphaFoldDB" id="A0A3S0RDT6"/>
<protein>
    <submittedName>
        <fullName evidence="2">DUF4239 domain-containing protein</fullName>
    </submittedName>
</protein>
<feature type="transmembrane region" description="Helical" evidence="1">
    <location>
        <begin position="43"/>
        <end position="60"/>
    </location>
</feature>
<organism evidence="2 3">
    <name type="scientific">Dyella dinghuensis</name>
    <dbReference type="NCBI Taxonomy" id="1920169"/>
    <lineage>
        <taxon>Bacteria</taxon>
        <taxon>Pseudomonadati</taxon>
        <taxon>Pseudomonadota</taxon>
        <taxon>Gammaproteobacteria</taxon>
        <taxon>Lysobacterales</taxon>
        <taxon>Rhodanobacteraceae</taxon>
        <taxon>Dyella</taxon>
    </lineage>
</organism>
<evidence type="ECO:0000313" key="3">
    <source>
        <dbReference type="Proteomes" id="UP000267077"/>
    </source>
</evidence>
<evidence type="ECO:0000256" key="1">
    <source>
        <dbReference type="SAM" id="Phobius"/>
    </source>
</evidence>
<dbReference type="Pfam" id="PF14023">
    <property type="entry name" value="Bestrophin-like"/>
    <property type="match status" value="1"/>
</dbReference>
<keyword evidence="1" id="KW-0472">Membrane</keyword>
<keyword evidence="1" id="KW-0812">Transmembrane</keyword>
<accession>A0A3S0RDT6</accession>
<name>A0A3S0RDT6_9GAMM</name>
<dbReference type="InterPro" id="IPR025333">
    <property type="entry name" value="DUF4239"/>
</dbReference>
<keyword evidence="3" id="KW-1185">Reference proteome</keyword>
<proteinExistence type="predicted"/>
<sequence>MVHLLIALVVFVWVFAMAMLGLWWRTHLPDHHLNEESTSTIKLATGLIATIAALVLGLLISSAKNSFDTVNADLVRNAVKIIQLDRNLAEYGPETMPLRQELKINYAKWIDVLGSGRESELQRLETPEMVGEIHHFQHELAGLTPKTMLQEHLQSRCMELADDVFAARWLALLQRRGSIPIALLFVLVTWLSIIFAAFGLFSPHNNTLIFFFVMCAFSAAGAIYVILEMDTPLDGFINISVAPLREALSHIGG</sequence>
<feature type="transmembrane region" description="Helical" evidence="1">
    <location>
        <begin position="181"/>
        <end position="201"/>
    </location>
</feature>
<dbReference type="Proteomes" id="UP000267077">
    <property type="component" value="Unassembled WGS sequence"/>
</dbReference>
<gene>
    <name evidence="2" type="ORF">EKH79_13365</name>
</gene>
<evidence type="ECO:0000313" key="2">
    <source>
        <dbReference type="EMBL" id="RUL63377.1"/>
    </source>
</evidence>
<comment type="caution">
    <text evidence="2">The sequence shown here is derived from an EMBL/GenBank/DDBJ whole genome shotgun (WGS) entry which is preliminary data.</text>
</comment>
<keyword evidence="1" id="KW-1133">Transmembrane helix</keyword>
<dbReference type="EMBL" id="RYZR01000006">
    <property type="protein sequence ID" value="RUL63377.1"/>
    <property type="molecule type" value="Genomic_DNA"/>
</dbReference>
<dbReference type="RefSeq" id="WP_126674312.1">
    <property type="nucleotide sequence ID" value="NZ_RYZR01000006.1"/>
</dbReference>
<feature type="transmembrane region" description="Helical" evidence="1">
    <location>
        <begin position="207"/>
        <end position="227"/>
    </location>
</feature>
<dbReference type="OrthoDB" id="4760162at2"/>